<feature type="compositionally biased region" description="Polar residues" evidence="1">
    <location>
        <begin position="396"/>
        <end position="405"/>
    </location>
</feature>
<evidence type="ECO:0000313" key="4">
    <source>
        <dbReference type="Proteomes" id="UP000015480"/>
    </source>
</evidence>
<keyword evidence="4" id="KW-1185">Reference proteome</keyword>
<dbReference type="eggNOG" id="COG3144">
    <property type="taxonomic scope" value="Bacteria"/>
</dbReference>
<dbReference type="RefSeq" id="WP_020950882.1">
    <property type="nucleotide sequence ID" value="NC_022041.1"/>
</dbReference>
<evidence type="ECO:0000256" key="1">
    <source>
        <dbReference type="SAM" id="MobiDB-lite"/>
    </source>
</evidence>
<protein>
    <submittedName>
        <fullName evidence="3">Flagellar hook-length control protein</fullName>
    </submittedName>
</protein>
<proteinExistence type="predicted"/>
<evidence type="ECO:0000313" key="3">
    <source>
        <dbReference type="EMBL" id="AGT09244.1"/>
    </source>
</evidence>
<accession>S5XPH9</accession>
<dbReference type="KEGG" id="pami:JCM7686_2165"/>
<dbReference type="Pfam" id="PF02120">
    <property type="entry name" value="Flg_hook"/>
    <property type="match status" value="1"/>
</dbReference>
<keyword evidence="3" id="KW-0282">Flagellum</keyword>
<dbReference type="STRING" id="1367847.JCM7686_2165"/>
<dbReference type="AlphaFoldDB" id="S5XPH9"/>
<evidence type="ECO:0000259" key="2">
    <source>
        <dbReference type="Pfam" id="PF02120"/>
    </source>
</evidence>
<gene>
    <name evidence="3" type="ORF">JCM7686_2165</name>
</gene>
<name>S5XPH9_PARAH</name>
<sequence>MIRSQALPSLVSDGLTPIAARVPEQRSASSEFEVCFLETQVPGGRDSAFFQNVSVCPESLNLDDGDCCSRLANVTLNTRDQPYEATEPPILSEEDRALVVGGDLEDLGDEREQRSASGEEMSINRADLYAKTTLPISITPEFSMQVPHHTSPPIESVETSDVRSVFAELTNDQAEAFRTTASVTTPLFSEKLSSHRVDNGVTYLARIQSTEFNLGEARVDLANSSDSHGVTELAVPGELPRMDAAGEETDLATPRQWGSSFRPASASIVGLQPHTGRRDIINPSDEDRGAQLRKRDFSASDFPNIDNATSESRRFELYDNVDQMSTNLIGATMAEPHFGDRLPQFTQQPNAYELPGRGTAGGYPLIVKDVKLPFSHESAAAEGSSILVRAMDSGSFENNGDASASSERRQDIQSMVNPSRKTEMASNFLRFESDTKLLNPLSAKPVLSSGNRATLYATIDSVGYEVSELSGELHGKPELSAFPPALYRDSKDSLDPIHGSVSGSIELVHSQEPKQLAQYSSLLNYSATAAHRISAQLALHLKPLRDGAVEVSLSPVEFGKVRMFVATTDRLSIHLVAERPEVLDFLRKHSDILHRELRDSGLGDASVTFEYGGDRGRGQSQYSGFQGDSLSEAVEIWDEAIAGEEVMKATPKPVDRLDIRF</sequence>
<dbReference type="Proteomes" id="UP000015480">
    <property type="component" value="Chromosome"/>
</dbReference>
<keyword evidence="3" id="KW-0966">Cell projection</keyword>
<dbReference type="Gene3D" id="3.30.750.140">
    <property type="match status" value="1"/>
</dbReference>
<dbReference type="PATRIC" id="fig|1367847.3.peg.2161"/>
<reference evidence="3 4" key="1">
    <citation type="journal article" date="2014" name="BMC Genomics">
        <title>Architecture and functions of a multipartite genome of the methylotrophic bacterium Paracoccus aminophilus JCM 7686, containing primary and secondary chromids.</title>
        <authorList>
            <person name="Dziewit L."/>
            <person name="Czarnecki J."/>
            <person name="Wibberg D."/>
            <person name="Radlinska M."/>
            <person name="Mrozek P."/>
            <person name="Szymczak M."/>
            <person name="Schluter A."/>
            <person name="Puhler A."/>
            <person name="Bartosik D."/>
        </authorList>
    </citation>
    <scope>NUCLEOTIDE SEQUENCE [LARGE SCALE GENOMIC DNA]</scope>
    <source>
        <strain evidence="3">JCM 7686</strain>
    </source>
</reference>
<keyword evidence="3" id="KW-0969">Cilium</keyword>
<dbReference type="InterPro" id="IPR021136">
    <property type="entry name" value="Flagellar_hook_control-like_C"/>
</dbReference>
<feature type="domain" description="Flagellar hook-length control protein-like C-terminal" evidence="2">
    <location>
        <begin position="549"/>
        <end position="615"/>
    </location>
</feature>
<dbReference type="InterPro" id="IPR038610">
    <property type="entry name" value="FliK-like_C_sf"/>
</dbReference>
<feature type="region of interest" description="Disordered" evidence="1">
    <location>
        <begin position="396"/>
        <end position="421"/>
    </location>
</feature>
<dbReference type="HOGENOM" id="CLU_414954_0_0_5"/>
<dbReference type="OrthoDB" id="7203912at2"/>
<organism evidence="3 4">
    <name type="scientific">Paracoccus aminophilus JCM 7686</name>
    <dbReference type="NCBI Taxonomy" id="1367847"/>
    <lineage>
        <taxon>Bacteria</taxon>
        <taxon>Pseudomonadati</taxon>
        <taxon>Pseudomonadota</taxon>
        <taxon>Alphaproteobacteria</taxon>
        <taxon>Rhodobacterales</taxon>
        <taxon>Paracoccaceae</taxon>
        <taxon>Paracoccus</taxon>
    </lineage>
</organism>
<dbReference type="EMBL" id="CP006650">
    <property type="protein sequence ID" value="AGT09244.1"/>
    <property type="molecule type" value="Genomic_DNA"/>
</dbReference>